<dbReference type="InterPro" id="IPR018097">
    <property type="entry name" value="EGF_Ca-bd_CS"/>
</dbReference>
<organism evidence="8 9">
    <name type="scientific">Priapulus caudatus</name>
    <name type="common">Priapulid worm</name>
    <dbReference type="NCBI Taxonomy" id="37621"/>
    <lineage>
        <taxon>Eukaryota</taxon>
        <taxon>Metazoa</taxon>
        <taxon>Ecdysozoa</taxon>
        <taxon>Scalidophora</taxon>
        <taxon>Priapulida</taxon>
        <taxon>Priapulimorpha</taxon>
        <taxon>Priapulimorphida</taxon>
        <taxon>Priapulidae</taxon>
        <taxon>Priapulus</taxon>
    </lineage>
</organism>
<feature type="domain" description="EGF-like" evidence="7">
    <location>
        <begin position="1"/>
        <end position="32"/>
    </location>
</feature>
<feature type="domain" description="EGF-like" evidence="7">
    <location>
        <begin position="34"/>
        <end position="70"/>
    </location>
</feature>
<keyword evidence="3" id="KW-0677">Repeat</keyword>
<dbReference type="RefSeq" id="XP_014680429.1">
    <property type="nucleotide sequence ID" value="XM_014824943.1"/>
</dbReference>
<dbReference type="PROSITE" id="PS50026">
    <property type="entry name" value="EGF_3"/>
    <property type="match status" value="3"/>
</dbReference>
<feature type="non-terminal residue" evidence="9">
    <location>
        <position position="117"/>
    </location>
</feature>
<dbReference type="InterPro" id="IPR051355">
    <property type="entry name" value="Notch/Slit_guidance"/>
</dbReference>
<dbReference type="SUPFAM" id="SSF57184">
    <property type="entry name" value="Growth factor receptor domain"/>
    <property type="match status" value="1"/>
</dbReference>
<dbReference type="Proteomes" id="UP000695022">
    <property type="component" value="Unplaced"/>
</dbReference>
<dbReference type="InterPro" id="IPR000742">
    <property type="entry name" value="EGF"/>
</dbReference>
<evidence type="ECO:0000256" key="2">
    <source>
        <dbReference type="ARBA" id="ARBA00022729"/>
    </source>
</evidence>
<dbReference type="PROSITE" id="PS00022">
    <property type="entry name" value="EGF_1"/>
    <property type="match status" value="3"/>
</dbReference>
<dbReference type="SMART" id="SM00181">
    <property type="entry name" value="EGF"/>
    <property type="match status" value="3"/>
</dbReference>
<comment type="caution">
    <text evidence="6">Lacks conserved residue(s) required for the propagation of feature annotation.</text>
</comment>
<evidence type="ECO:0000256" key="1">
    <source>
        <dbReference type="ARBA" id="ARBA00022536"/>
    </source>
</evidence>
<evidence type="ECO:0000256" key="3">
    <source>
        <dbReference type="ARBA" id="ARBA00022737"/>
    </source>
</evidence>
<dbReference type="PRINTS" id="PR00010">
    <property type="entry name" value="EGFBLOOD"/>
</dbReference>
<keyword evidence="8" id="KW-1185">Reference proteome</keyword>
<keyword evidence="4 6" id="KW-1015">Disulfide bond</keyword>
<evidence type="ECO:0000313" key="9">
    <source>
        <dbReference type="RefSeq" id="XP_014680429.1"/>
    </source>
</evidence>
<dbReference type="InterPro" id="IPR001881">
    <property type="entry name" value="EGF-like_Ca-bd_dom"/>
</dbReference>
<feature type="disulfide bond" evidence="6">
    <location>
        <begin position="60"/>
        <end position="69"/>
    </location>
</feature>
<feature type="domain" description="EGF-like" evidence="7">
    <location>
        <begin position="71"/>
        <end position="109"/>
    </location>
</feature>
<keyword evidence="1 6" id="KW-0245">EGF-like domain</keyword>
<evidence type="ECO:0000313" key="8">
    <source>
        <dbReference type="Proteomes" id="UP000695022"/>
    </source>
</evidence>
<proteinExistence type="predicted"/>
<dbReference type="PROSITE" id="PS00010">
    <property type="entry name" value="ASX_HYDROXYL"/>
    <property type="match status" value="2"/>
</dbReference>
<evidence type="ECO:0000259" key="7">
    <source>
        <dbReference type="PROSITE" id="PS50026"/>
    </source>
</evidence>
<keyword evidence="5" id="KW-0325">Glycoprotein</keyword>
<dbReference type="InterPro" id="IPR013032">
    <property type="entry name" value="EGF-like_CS"/>
</dbReference>
<dbReference type="Gene3D" id="2.10.25.10">
    <property type="entry name" value="Laminin"/>
    <property type="match status" value="3"/>
</dbReference>
<dbReference type="Pfam" id="PF12661">
    <property type="entry name" value="hEGF"/>
    <property type="match status" value="1"/>
</dbReference>
<dbReference type="PANTHER" id="PTHR45836:SF23">
    <property type="entry name" value="NEUROGENIC LOCUS NOTCH HOMOLOG PROTEIN 1"/>
    <property type="match status" value="1"/>
</dbReference>
<dbReference type="GeneID" id="106820426"/>
<keyword evidence="2" id="KW-0732">Signal</keyword>
<gene>
    <name evidence="9" type="primary">LOC106820426</name>
</gene>
<evidence type="ECO:0000256" key="4">
    <source>
        <dbReference type="ARBA" id="ARBA00023157"/>
    </source>
</evidence>
<feature type="disulfide bond" evidence="6">
    <location>
        <begin position="22"/>
        <end position="31"/>
    </location>
</feature>
<dbReference type="InterPro" id="IPR000152">
    <property type="entry name" value="EGF-type_Asp/Asn_hydroxyl_site"/>
</dbReference>
<dbReference type="SMART" id="SM00179">
    <property type="entry name" value="EGF_CA"/>
    <property type="match status" value="3"/>
</dbReference>
<evidence type="ECO:0000256" key="5">
    <source>
        <dbReference type="ARBA" id="ARBA00023180"/>
    </source>
</evidence>
<dbReference type="PROSITE" id="PS01187">
    <property type="entry name" value="EGF_CA"/>
    <property type="match status" value="1"/>
</dbReference>
<name>A0ABM1F7K8_PRICU</name>
<protein>
    <submittedName>
        <fullName evidence="9">Neurogenic locus notch homolog protein 1-like</fullName>
    </submittedName>
</protein>
<sequence length="117" mass="12367">MSYICRNGATCVNSFGSYQCICVNGWTGPDCNENIDDCAVAACFNGATCHDRVGSFFCECPPGQTGLLCHIDDACVSNPCNEGSICDTSPIDGSYVCNCPMGYSGKNCENDINECLA</sequence>
<reference evidence="9" key="1">
    <citation type="submission" date="2025-08" db="UniProtKB">
        <authorList>
            <consortium name="RefSeq"/>
        </authorList>
    </citation>
    <scope>IDENTIFICATION</scope>
</reference>
<dbReference type="CDD" id="cd00054">
    <property type="entry name" value="EGF_CA"/>
    <property type="match status" value="3"/>
</dbReference>
<feature type="disulfide bond" evidence="6">
    <location>
        <begin position="80"/>
        <end position="97"/>
    </location>
</feature>
<dbReference type="PANTHER" id="PTHR45836">
    <property type="entry name" value="SLIT HOMOLOG"/>
    <property type="match status" value="1"/>
</dbReference>
<accession>A0ABM1F7K8</accession>
<feature type="disulfide bond" evidence="6">
    <location>
        <begin position="99"/>
        <end position="108"/>
    </location>
</feature>
<dbReference type="InterPro" id="IPR009030">
    <property type="entry name" value="Growth_fac_rcpt_cys_sf"/>
</dbReference>
<dbReference type="Pfam" id="PF00008">
    <property type="entry name" value="EGF"/>
    <property type="match status" value="2"/>
</dbReference>
<evidence type="ECO:0000256" key="6">
    <source>
        <dbReference type="PROSITE-ProRule" id="PRU00076"/>
    </source>
</evidence>
<dbReference type="PROSITE" id="PS01186">
    <property type="entry name" value="EGF_2"/>
    <property type="match status" value="2"/>
</dbReference>